<comment type="activity regulation">
    <text evidence="6">Non-allosteric.</text>
</comment>
<comment type="function">
    <text evidence="6">Catalyzes the phosphorylation of D-fructose 6-phosphate, the first committing step of glycolysis. Uses inorganic phosphate (PPi) as phosphoryl donor instead of ATP like common ATP-dependent phosphofructokinases (ATP-PFKs), which renders the reaction reversible, and can thus function both in glycolysis and gluconeogenesis. Consistently, PPi-PFK can replace the enzymes of both the forward (ATP-PFK) and reverse (fructose-bisphosphatase (FBPase)) reactions.</text>
</comment>
<comment type="subunit">
    <text evidence="6">Homodimer.</text>
</comment>
<keyword evidence="4 6" id="KW-0418">Kinase</keyword>
<dbReference type="InterPro" id="IPR022953">
    <property type="entry name" value="ATP_PFK"/>
</dbReference>
<organism evidence="8 9">
    <name type="scientific">Neomoorella stamsii</name>
    <dbReference type="NCBI Taxonomy" id="1266720"/>
    <lineage>
        <taxon>Bacteria</taxon>
        <taxon>Bacillati</taxon>
        <taxon>Bacillota</taxon>
        <taxon>Clostridia</taxon>
        <taxon>Neomoorellales</taxon>
        <taxon>Neomoorellaceae</taxon>
        <taxon>Neomoorella</taxon>
    </lineage>
</organism>
<proteinExistence type="inferred from homology"/>
<evidence type="ECO:0000313" key="8">
    <source>
        <dbReference type="EMBL" id="PRR72940.1"/>
    </source>
</evidence>
<dbReference type="RefSeq" id="WP_106007078.1">
    <property type="nucleotide sequence ID" value="NZ_PVXL01000043.1"/>
</dbReference>
<dbReference type="PRINTS" id="PR00476">
    <property type="entry name" value="PHFRCTKINASE"/>
</dbReference>
<dbReference type="Gene3D" id="3.40.50.450">
    <property type="match status" value="1"/>
</dbReference>
<keyword evidence="6" id="KW-0324">Glycolysis</keyword>
<dbReference type="GO" id="GO:0047334">
    <property type="term" value="F:diphosphate-fructose-6-phosphate 1-phosphotransferase activity"/>
    <property type="evidence" value="ECO:0007669"/>
    <property type="project" value="UniProtKB-EC"/>
</dbReference>
<dbReference type="PANTHER" id="PTHR45770">
    <property type="entry name" value="ATP-DEPENDENT 6-PHOSPHOFRUCTOKINASE 1"/>
    <property type="match status" value="1"/>
</dbReference>
<dbReference type="Pfam" id="PF00365">
    <property type="entry name" value="PFK"/>
    <property type="match status" value="1"/>
</dbReference>
<dbReference type="SUPFAM" id="SSF53784">
    <property type="entry name" value="Phosphofructokinase"/>
    <property type="match status" value="1"/>
</dbReference>
<dbReference type="PIRSF" id="PIRSF036483">
    <property type="entry name" value="PFK_XF0274"/>
    <property type="match status" value="1"/>
</dbReference>
<evidence type="ECO:0000256" key="2">
    <source>
        <dbReference type="ARBA" id="ARBA00022679"/>
    </source>
</evidence>
<dbReference type="EMBL" id="PVXL01000043">
    <property type="protein sequence ID" value="PRR72940.1"/>
    <property type="molecule type" value="Genomic_DNA"/>
</dbReference>
<keyword evidence="9" id="KW-1185">Reference proteome</keyword>
<dbReference type="InterPro" id="IPR035966">
    <property type="entry name" value="PKF_sf"/>
</dbReference>
<accession>A0A9X7J3A8</accession>
<comment type="caution">
    <text evidence="6">Lacks conserved residue(s) required for the propagation of feature annotation.</text>
</comment>
<comment type="catalytic activity">
    <reaction evidence="6">
        <text>beta-D-fructose 6-phosphate + diphosphate = beta-D-fructose 1,6-bisphosphate + phosphate + H(+)</text>
        <dbReference type="Rhea" id="RHEA:13613"/>
        <dbReference type="ChEBI" id="CHEBI:15378"/>
        <dbReference type="ChEBI" id="CHEBI:32966"/>
        <dbReference type="ChEBI" id="CHEBI:33019"/>
        <dbReference type="ChEBI" id="CHEBI:43474"/>
        <dbReference type="ChEBI" id="CHEBI:57634"/>
        <dbReference type="EC" id="2.7.1.90"/>
    </reaction>
</comment>
<feature type="binding site" evidence="6">
    <location>
        <begin position="137"/>
        <end position="139"/>
    </location>
    <ligand>
        <name>substrate</name>
    </ligand>
</feature>
<feature type="binding site" evidence="6">
    <location>
        <begin position="184"/>
        <end position="186"/>
    </location>
    <ligand>
        <name>substrate</name>
    </ligand>
</feature>
<dbReference type="InterPro" id="IPR050929">
    <property type="entry name" value="PFKA"/>
</dbReference>
<dbReference type="HAMAP" id="MF_01978">
    <property type="entry name" value="Phosphofructokinase_II_B2"/>
    <property type="match status" value="1"/>
</dbReference>
<keyword evidence="3 6" id="KW-0479">Metal-binding</keyword>
<dbReference type="EC" id="2.7.1.90" evidence="6"/>
<feature type="binding site" evidence="6">
    <location>
        <position position="109"/>
    </location>
    <ligand>
        <name>Mg(2+)</name>
        <dbReference type="ChEBI" id="CHEBI:18420"/>
        <note>catalytic</note>
    </ligand>
</feature>
<feature type="binding site" evidence="6">
    <location>
        <position position="241"/>
    </location>
    <ligand>
        <name>substrate</name>
    </ligand>
</feature>
<comment type="caution">
    <text evidence="8">The sequence shown here is derived from an EMBL/GenBank/DDBJ whole genome shotgun (WGS) entry which is preliminary data.</text>
</comment>
<dbReference type="InterPro" id="IPR000023">
    <property type="entry name" value="Phosphofructokinase_dom"/>
</dbReference>
<dbReference type="Proteomes" id="UP000239430">
    <property type="component" value="Unassembled WGS sequence"/>
</dbReference>
<evidence type="ECO:0000256" key="6">
    <source>
        <dbReference type="HAMAP-Rule" id="MF_01978"/>
    </source>
</evidence>
<comment type="similarity">
    <text evidence="6">Belongs to the phosphofructokinase type A (PFKA) family. PPi-dependent PFK group II subfamily. Clade 'B2' sub-subfamily.</text>
</comment>
<evidence type="ECO:0000256" key="4">
    <source>
        <dbReference type="ARBA" id="ARBA00022777"/>
    </source>
</evidence>
<name>A0A9X7J3A8_9FIRM</name>
<feature type="binding site" evidence="6">
    <location>
        <position position="13"/>
    </location>
    <ligand>
        <name>diphosphate</name>
        <dbReference type="ChEBI" id="CHEBI:33019"/>
    </ligand>
</feature>
<evidence type="ECO:0000313" key="9">
    <source>
        <dbReference type="Proteomes" id="UP000239430"/>
    </source>
</evidence>
<comment type="cofactor">
    <cofactor evidence="1 6">
        <name>Mg(2+)</name>
        <dbReference type="ChEBI" id="CHEBI:18420"/>
    </cofactor>
</comment>
<dbReference type="GO" id="GO:0046872">
    <property type="term" value="F:metal ion binding"/>
    <property type="evidence" value="ECO:0007669"/>
    <property type="project" value="UniProtKB-KW"/>
</dbReference>
<evidence type="ECO:0000259" key="7">
    <source>
        <dbReference type="Pfam" id="PF00365"/>
    </source>
</evidence>
<gene>
    <name evidence="8" type="primary">pfkA1_1</name>
    <name evidence="6" type="synonym">pfp</name>
    <name evidence="8" type="ORF">MOST_14840</name>
</gene>
<comment type="subcellular location">
    <subcellularLocation>
        <location evidence="6">Cytoplasm</location>
    </subcellularLocation>
</comment>
<keyword evidence="2 6" id="KW-0808">Transferase</keyword>
<dbReference type="GO" id="GO:0006002">
    <property type="term" value="P:fructose 6-phosphate metabolic process"/>
    <property type="evidence" value="ECO:0007669"/>
    <property type="project" value="InterPro"/>
</dbReference>
<reference evidence="8 9" key="1">
    <citation type="submission" date="2018-03" db="EMBL/GenBank/DDBJ databases">
        <title>Genome sequence of Moorella stamsii DSM 26217.</title>
        <authorList>
            <person name="Poehlein A."/>
            <person name="Daniel R."/>
        </authorList>
    </citation>
    <scope>NUCLEOTIDE SEQUENCE [LARGE SCALE GENOMIC DNA]</scope>
    <source>
        <strain evidence="9">DSM 26217</strain>
    </source>
</reference>
<keyword evidence="5 6" id="KW-0460">Magnesium</keyword>
<dbReference type="GO" id="GO:0003872">
    <property type="term" value="F:6-phosphofructokinase activity"/>
    <property type="evidence" value="ECO:0007669"/>
    <property type="project" value="UniProtKB-UniRule"/>
</dbReference>
<feature type="site" description="Important for catalytic activity and substrate specificity; stabilizes the transition state when the phosphoryl donor is PPi; prevents ATP from binding by mimicking the alpha-phosphate group of ATP" evidence="6">
    <location>
        <position position="110"/>
    </location>
</feature>
<dbReference type="Gene3D" id="3.40.50.460">
    <property type="entry name" value="Phosphofructokinase domain"/>
    <property type="match status" value="1"/>
</dbReference>
<feature type="site" description="Important for catalytic activity; stabilizes the transition state when the phosphoryl donor is PPi" evidence="6">
    <location>
        <position position="136"/>
    </location>
</feature>
<dbReference type="NCBIfam" id="NF010675">
    <property type="entry name" value="PRK14072.1"/>
    <property type="match status" value="1"/>
</dbReference>
<comment type="pathway">
    <text evidence="6">Carbohydrate degradation; glycolysis; D-glyceraldehyde 3-phosphate and glycerone phosphate from D-glucose: step 3/4.</text>
</comment>
<protein>
    <recommendedName>
        <fullName evidence="6">Pyrophosphate--fructose 6-phosphate 1-phosphotransferase</fullName>
        <ecNumber evidence="6">2.7.1.90</ecNumber>
    </recommendedName>
    <alternativeName>
        <fullName evidence="6">6-phosphofructokinase, pyrophosphate dependent</fullName>
    </alternativeName>
    <alternativeName>
        <fullName evidence="6">PPi-dependent phosphofructokinase</fullName>
        <shortName evidence="6">PPi-PFK</shortName>
    </alternativeName>
    <alternativeName>
        <fullName evidence="6">Pyrophosphate-dependent 6-phosphofructose-1-kinase</fullName>
    </alternativeName>
</protein>
<dbReference type="InterPro" id="IPR011404">
    <property type="entry name" value="PPi-PFK"/>
</dbReference>
<dbReference type="AlphaFoldDB" id="A0A9X7J3A8"/>
<sequence>MLKGNCVIAQSGGPTAVINNSLAGAIEAAYHGEAIGEIYGARNGIMGVLAENFIDLRRQDAATIQGLRFTPGAALGSCRYQLEKKEDYDKLLAIFRKFNIRYFFYIGGNDSMDTAHKVNQLAQEEGYELRVIGIPKTVDNDLPRTDHCPGYGSAAKYLAASVLEMGMDIKSIVTSTKVAIVEAMGRNTGWLAAATALARRAPGEAPHLIYLPEVAFDLDAFLADVETAYRQYGTVLVVVSEGLVDKNGNYIFNDAGTVDVFGHQRLGGLGQFLLNKIEAELKIKGRFILPATSQRSAMHLASRTDAEEAYNVGRVAVEEALRGASGHMVAIKRLEGEEYRCTYELVELDKVANQEKKVPRDWINAAGNDVTTDFINYARPLIQGEVNVPYHNGLPAYVNLAHQYPVKKCG</sequence>
<feature type="domain" description="Phosphofructokinase" evidence="7">
    <location>
        <begin position="6"/>
        <end position="297"/>
    </location>
</feature>
<feature type="active site" description="Proton acceptor" evidence="6">
    <location>
        <position position="139"/>
    </location>
</feature>
<evidence type="ECO:0000256" key="3">
    <source>
        <dbReference type="ARBA" id="ARBA00022723"/>
    </source>
</evidence>
<keyword evidence="6" id="KW-0963">Cytoplasm</keyword>
<evidence type="ECO:0000256" key="1">
    <source>
        <dbReference type="ARBA" id="ARBA00001946"/>
    </source>
</evidence>
<evidence type="ECO:0000256" key="5">
    <source>
        <dbReference type="ARBA" id="ARBA00022842"/>
    </source>
</evidence>
<dbReference type="GO" id="GO:0005737">
    <property type="term" value="C:cytoplasm"/>
    <property type="evidence" value="ECO:0007669"/>
    <property type="project" value="UniProtKB-SubCell"/>
</dbReference>